<evidence type="ECO:0000313" key="2">
    <source>
        <dbReference type="EMBL" id="WVZ18336.1"/>
    </source>
</evidence>
<feature type="non-terminal residue" evidence="2">
    <location>
        <position position="108"/>
    </location>
</feature>
<gene>
    <name evidence="2" type="ORF">V8G54_005658</name>
</gene>
<reference evidence="2 3" key="1">
    <citation type="journal article" date="2023" name="Life. Sci Alliance">
        <title>Evolutionary insights into 3D genome organization and epigenetic landscape of Vigna mungo.</title>
        <authorList>
            <person name="Junaid A."/>
            <person name="Singh B."/>
            <person name="Bhatia S."/>
        </authorList>
    </citation>
    <scope>NUCLEOTIDE SEQUENCE [LARGE SCALE GENOMIC DNA]</scope>
    <source>
        <strain evidence="2">Urdbean</strain>
    </source>
</reference>
<proteinExistence type="predicted"/>
<dbReference type="Proteomes" id="UP001374535">
    <property type="component" value="Chromosome 2"/>
</dbReference>
<protein>
    <submittedName>
        <fullName evidence="2">Uncharacterized protein</fullName>
    </submittedName>
</protein>
<keyword evidence="3" id="KW-1185">Reference proteome</keyword>
<keyword evidence="1" id="KW-0472">Membrane</keyword>
<dbReference type="AlphaFoldDB" id="A0AAQ3P043"/>
<name>A0AAQ3P043_VIGMU</name>
<dbReference type="EMBL" id="CP144699">
    <property type="protein sequence ID" value="WVZ18336.1"/>
    <property type="molecule type" value="Genomic_DNA"/>
</dbReference>
<feature type="transmembrane region" description="Helical" evidence="1">
    <location>
        <begin position="38"/>
        <end position="63"/>
    </location>
</feature>
<evidence type="ECO:0000313" key="3">
    <source>
        <dbReference type="Proteomes" id="UP001374535"/>
    </source>
</evidence>
<sequence>MYIIIHIITNIHINKALHPVSISITTTTLRRGIPTSNFYIWFNFILFCTFIFTMTTNFLNFHFSINSSLCLFNSMTLFLHDNLNFYFLHDIHLFFFTTQLFQHTTNFF</sequence>
<organism evidence="2 3">
    <name type="scientific">Vigna mungo</name>
    <name type="common">Black gram</name>
    <name type="synonym">Phaseolus mungo</name>
    <dbReference type="NCBI Taxonomy" id="3915"/>
    <lineage>
        <taxon>Eukaryota</taxon>
        <taxon>Viridiplantae</taxon>
        <taxon>Streptophyta</taxon>
        <taxon>Embryophyta</taxon>
        <taxon>Tracheophyta</taxon>
        <taxon>Spermatophyta</taxon>
        <taxon>Magnoliopsida</taxon>
        <taxon>eudicotyledons</taxon>
        <taxon>Gunneridae</taxon>
        <taxon>Pentapetalae</taxon>
        <taxon>rosids</taxon>
        <taxon>fabids</taxon>
        <taxon>Fabales</taxon>
        <taxon>Fabaceae</taxon>
        <taxon>Papilionoideae</taxon>
        <taxon>50 kb inversion clade</taxon>
        <taxon>NPAAA clade</taxon>
        <taxon>indigoferoid/millettioid clade</taxon>
        <taxon>Phaseoleae</taxon>
        <taxon>Vigna</taxon>
    </lineage>
</organism>
<keyword evidence="1" id="KW-0812">Transmembrane</keyword>
<evidence type="ECO:0000256" key="1">
    <source>
        <dbReference type="SAM" id="Phobius"/>
    </source>
</evidence>
<accession>A0AAQ3P043</accession>
<keyword evidence="1" id="KW-1133">Transmembrane helix</keyword>